<comment type="caution">
    <text evidence="2">The sequence shown here is derived from an EMBL/GenBank/DDBJ whole genome shotgun (WGS) entry which is preliminary data.</text>
</comment>
<sequence>RDQRASESSMAWWKGGGLRNVPVDNGQWRSAPSFDLLKRLSICCGDMYISRVHGQSLGNVGLDKQDRLTTITSCSPQDPLTITRPIPNHPRLKNPNPSCQVSADCEAEQEAPKGKLLEDSEEYVSQELCMPRTCKRNSDSKPEANPRLIESLPLEAVKKGELEESEAECKRWKALLQVISPKQRGHYQHTYDTFINLAPALKVLINNPKK</sequence>
<dbReference type="EMBL" id="WHUW01000399">
    <property type="protein sequence ID" value="KAF8414943.1"/>
    <property type="molecule type" value="Genomic_DNA"/>
</dbReference>
<evidence type="ECO:0000313" key="3">
    <source>
        <dbReference type="Proteomes" id="UP001194468"/>
    </source>
</evidence>
<dbReference type="Proteomes" id="UP001194468">
    <property type="component" value="Unassembled WGS sequence"/>
</dbReference>
<reference evidence="2" key="2">
    <citation type="journal article" date="2020" name="Nat. Commun.">
        <title>Large-scale genome sequencing of mycorrhizal fungi provides insights into the early evolution of symbiotic traits.</title>
        <authorList>
            <person name="Miyauchi S."/>
            <person name="Kiss E."/>
            <person name="Kuo A."/>
            <person name="Drula E."/>
            <person name="Kohler A."/>
            <person name="Sanchez-Garcia M."/>
            <person name="Morin E."/>
            <person name="Andreopoulos B."/>
            <person name="Barry K.W."/>
            <person name="Bonito G."/>
            <person name="Buee M."/>
            <person name="Carver A."/>
            <person name="Chen C."/>
            <person name="Cichocki N."/>
            <person name="Clum A."/>
            <person name="Culley D."/>
            <person name="Crous P.W."/>
            <person name="Fauchery L."/>
            <person name="Girlanda M."/>
            <person name="Hayes R.D."/>
            <person name="Keri Z."/>
            <person name="LaButti K."/>
            <person name="Lipzen A."/>
            <person name="Lombard V."/>
            <person name="Magnuson J."/>
            <person name="Maillard F."/>
            <person name="Murat C."/>
            <person name="Nolan M."/>
            <person name="Ohm R.A."/>
            <person name="Pangilinan J."/>
            <person name="Pereira M.F."/>
            <person name="Perotto S."/>
            <person name="Peter M."/>
            <person name="Pfister S."/>
            <person name="Riley R."/>
            <person name="Sitrit Y."/>
            <person name="Stielow J.B."/>
            <person name="Szollosi G."/>
            <person name="Zifcakova L."/>
            <person name="Stursova M."/>
            <person name="Spatafora J.W."/>
            <person name="Tedersoo L."/>
            <person name="Vaario L.M."/>
            <person name="Yamada A."/>
            <person name="Yan M."/>
            <person name="Wang P."/>
            <person name="Xu J."/>
            <person name="Bruns T."/>
            <person name="Baldrian P."/>
            <person name="Vilgalys R."/>
            <person name="Dunand C."/>
            <person name="Henrissat B."/>
            <person name="Grigoriev I.V."/>
            <person name="Hibbett D."/>
            <person name="Nagy L.G."/>
            <person name="Martin F.M."/>
        </authorList>
    </citation>
    <scope>NUCLEOTIDE SEQUENCE</scope>
    <source>
        <strain evidence="2">BED1</strain>
    </source>
</reference>
<reference evidence="2" key="1">
    <citation type="submission" date="2019-10" db="EMBL/GenBank/DDBJ databases">
        <authorList>
            <consortium name="DOE Joint Genome Institute"/>
            <person name="Kuo A."/>
            <person name="Miyauchi S."/>
            <person name="Kiss E."/>
            <person name="Drula E."/>
            <person name="Kohler A."/>
            <person name="Sanchez-Garcia M."/>
            <person name="Andreopoulos B."/>
            <person name="Barry K.W."/>
            <person name="Bonito G."/>
            <person name="Buee M."/>
            <person name="Carver A."/>
            <person name="Chen C."/>
            <person name="Cichocki N."/>
            <person name="Clum A."/>
            <person name="Culley D."/>
            <person name="Crous P.W."/>
            <person name="Fauchery L."/>
            <person name="Girlanda M."/>
            <person name="Hayes R."/>
            <person name="Keri Z."/>
            <person name="LaButti K."/>
            <person name="Lipzen A."/>
            <person name="Lombard V."/>
            <person name="Magnuson J."/>
            <person name="Maillard F."/>
            <person name="Morin E."/>
            <person name="Murat C."/>
            <person name="Nolan M."/>
            <person name="Ohm R."/>
            <person name="Pangilinan J."/>
            <person name="Pereira M."/>
            <person name="Perotto S."/>
            <person name="Peter M."/>
            <person name="Riley R."/>
            <person name="Sitrit Y."/>
            <person name="Stielow B."/>
            <person name="Szollosi G."/>
            <person name="Zifcakova L."/>
            <person name="Stursova M."/>
            <person name="Spatafora J.W."/>
            <person name="Tedersoo L."/>
            <person name="Vaario L.-M."/>
            <person name="Yamada A."/>
            <person name="Yan M."/>
            <person name="Wang P."/>
            <person name="Xu J."/>
            <person name="Bruns T."/>
            <person name="Baldrian P."/>
            <person name="Vilgalys R."/>
            <person name="Henrissat B."/>
            <person name="Grigoriev I.V."/>
            <person name="Hibbett D."/>
            <person name="Nagy L.G."/>
            <person name="Martin F.M."/>
        </authorList>
    </citation>
    <scope>NUCLEOTIDE SEQUENCE</scope>
    <source>
        <strain evidence="2">BED1</strain>
    </source>
</reference>
<feature type="non-terminal residue" evidence="2">
    <location>
        <position position="210"/>
    </location>
</feature>
<keyword evidence="3" id="KW-1185">Reference proteome</keyword>
<evidence type="ECO:0000256" key="1">
    <source>
        <dbReference type="SAM" id="MobiDB-lite"/>
    </source>
</evidence>
<accession>A0AAD4BAH3</accession>
<protein>
    <submittedName>
        <fullName evidence="2">Uncharacterized protein</fullName>
    </submittedName>
</protein>
<gene>
    <name evidence="2" type="ORF">L210DRAFT_936044</name>
</gene>
<name>A0AAD4BAH3_BOLED</name>
<dbReference type="AlphaFoldDB" id="A0AAD4BAH3"/>
<proteinExistence type="predicted"/>
<feature type="region of interest" description="Disordered" evidence="1">
    <location>
        <begin position="75"/>
        <end position="100"/>
    </location>
</feature>
<evidence type="ECO:0000313" key="2">
    <source>
        <dbReference type="EMBL" id="KAF8414943.1"/>
    </source>
</evidence>
<organism evidence="2 3">
    <name type="scientific">Boletus edulis BED1</name>
    <dbReference type="NCBI Taxonomy" id="1328754"/>
    <lineage>
        <taxon>Eukaryota</taxon>
        <taxon>Fungi</taxon>
        <taxon>Dikarya</taxon>
        <taxon>Basidiomycota</taxon>
        <taxon>Agaricomycotina</taxon>
        <taxon>Agaricomycetes</taxon>
        <taxon>Agaricomycetidae</taxon>
        <taxon>Boletales</taxon>
        <taxon>Boletineae</taxon>
        <taxon>Boletaceae</taxon>
        <taxon>Boletoideae</taxon>
        <taxon>Boletus</taxon>
    </lineage>
</organism>